<dbReference type="GO" id="GO:0052650">
    <property type="term" value="F:all-trans-retinol dehydrogenase (NADP+) activity"/>
    <property type="evidence" value="ECO:0007669"/>
    <property type="project" value="UniProtKB-ARBA"/>
</dbReference>
<evidence type="ECO:0000256" key="7">
    <source>
        <dbReference type="ARBA" id="ARBA00023098"/>
    </source>
</evidence>
<dbReference type="InterPro" id="IPR002347">
    <property type="entry name" value="SDR_fam"/>
</dbReference>
<reference evidence="13 14" key="1">
    <citation type="journal article" date="2018" name="Gigascience">
        <title>Genomes of trombidid mites reveal novel predicted allergens and laterally-transferred genes associated with secondary metabolism.</title>
        <authorList>
            <person name="Dong X."/>
            <person name="Chaisiri K."/>
            <person name="Xia D."/>
            <person name="Armstrong S.D."/>
            <person name="Fang Y."/>
            <person name="Donnelly M.J."/>
            <person name="Kadowaki T."/>
            <person name="McGarry J.W."/>
            <person name="Darby A.C."/>
            <person name="Makepeace B.L."/>
        </authorList>
    </citation>
    <scope>NUCLEOTIDE SEQUENCE [LARGE SCALE GENOMIC DNA]</scope>
    <source>
        <strain evidence="13">UoL-WK</strain>
    </source>
</reference>
<dbReference type="EMBL" id="NCKU01001111">
    <property type="protein sequence ID" value="RWS13061.1"/>
    <property type="molecule type" value="Genomic_DNA"/>
</dbReference>
<protein>
    <recommendedName>
        <fullName evidence="10">Short-chain dehydrogenase/reductase 3</fullName>
    </recommendedName>
    <alternativeName>
        <fullName evidence="11">Retinal short-chain dehydrogenase/reductase 1</fullName>
    </alternativeName>
</protein>
<dbReference type="STRING" id="1965070.A0A443RCS8"/>
<keyword evidence="3" id="KW-0812">Transmembrane</keyword>
<dbReference type="PRINTS" id="PR00081">
    <property type="entry name" value="GDHRDH"/>
</dbReference>
<keyword evidence="4" id="KW-0521">NADP</keyword>
<evidence type="ECO:0000256" key="10">
    <source>
        <dbReference type="ARBA" id="ARBA00068717"/>
    </source>
</evidence>
<dbReference type="PRINTS" id="PR00080">
    <property type="entry name" value="SDRFAMILY"/>
</dbReference>
<dbReference type="FunFam" id="3.40.50.720:FF:000131">
    <property type="entry name" value="Short-chain dehydrogenase/reductase 3"/>
    <property type="match status" value="1"/>
</dbReference>
<dbReference type="Gene3D" id="3.40.50.720">
    <property type="entry name" value="NAD(P)-binding Rossmann-like Domain"/>
    <property type="match status" value="1"/>
</dbReference>
<organism evidence="13 14">
    <name type="scientific">Dinothrombium tinctorium</name>
    <dbReference type="NCBI Taxonomy" id="1965070"/>
    <lineage>
        <taxon>Eukaryota</taxon>
        <taxon>Metazoa</taxon>
        <taxon>Ecdysozoa</taxon>
        <taxon>Arthropoda</taxon>
        <taxon>Chelicerata</taxon>
        <taxon>Arachnida</taxon>
        <taxon>Acari</taxon>
        <taxon>Acariformes</taxon>
        <taxon>Trombidiformes</taxon>
        <taxon>Prostigmata</taxon>
        <taxon>Anystina</taxon>
        <taxon>Parasitengona</taxon>
        <taxon>Trombidioidea</taxon>
        <taxon>Trombidiidae</taxon>
        <taxon>Dinothrombium</taxon>
    </lineage>
</organism>
<keyword evidence="6" id="KW-0560">Oxidoreductase</keyword>
<accession>A0A443RCS8</accession>
<evidence type="ECO:0000256" key="11">
    <source>
        <dbReference type="ARBA" id="ARBA00082544"/>
    </source>
</evidence>
<keyword evidence="8" id="KW-0472">Membrane</keyword>
<dbReference type="AlphaFoldDB" id="A0A443RCS8"/>
<evidence type="ECO:0000256" key="6">
    <source>
        <dbReference type="ARBA" id="ARBA00023002"/>
    </source>
</evidence>
<keyword evidence="7" id="KW-0443">Lipid metabolism</keyword>
<dbReference type="GO" id="GO:0005811">
    <property type="term" value="C:lipid droplet"/>
    <property type="evidence" value="ECO:0007669"/>
    <property type="project" value="TreeGrafter"/>
</dbReference>
<keyword evidence="5" id="KW-1133">Transmembrane helix</keyword>
<comment type="similarity">
    <text evidence="2 12">Belongs to the short-chain dehydrogenases/reductases (SDR) family.</text>
</comment>
<dbReference type="Proteomes" id="UP000285301">
    <property type="component" value="Unassembled WGS sequence"/>
</dbReference>
<dbReference type="GO" id="GO:0016020">
    <property type="term" value="C:membrane"/>
    <property type="evidence" value="ECO:0007669"/>
    <property type="project" value="UniProtKB-SubCell"/>
</dbReference>
<dbReference type="Pfam" id="PF00106">
    <property type="entry name" value="adh_short"/>
    <property type="match status" value="1"/>
</dbReference>
<proteinExistence type="inferred from homology"/>
<evidence type="ECO:0000256" key="12">
    <source>
        <dbReference type="RuleBase" id="RU000363"/>
    </source>
</evidence>
<comment type="caution">
    <text evidence="13">The sequence shown here is derived from an EMBL/GenBank/DDBJ whole genome shotgun (WGS) entry which is preliminary data.</text>
</comment>
<evidence type="ECO:0000256" key="9">
    <source>
        <dbReference type="ARBA" id="ARBA00059620"/>
    </source>
</evidence>
<evidence type="ECO:0000256" key="1">
    <source>
        <dbReference type="ARBA" id="ARBA00004141"/>
    </source>
</evidence>
<dbReference type="PANTHER" id="PTHR24322">
    <property type="entry name" value="PKSB"/>
    <property type="match status" value="1"/>
</dbReference>
<evidence type="ECO:0000256" key="3">
    <source>
        <dbReference type="ARBA" id="ARBA00022692"/>
    </source>
</evidence>
<comment type="function">
    <text evidence="9">Catalyzes the reduction of all-trans-retinal to all-trans-retinol in the presence of NADPH.</text>
</comment>
<dbReference type="CDD" id="cd05339">
    <property type="entry name" value="17beta-HSDXI-like_SDR_c"/>
    <property type="match status" value="1"/>
</dbReference>
<dbReference type="InterPro" id="IPR036291">
    <property type="entry name" value="NAD(P)-bd_dom_sf"/>
</dbReference>
<evidence type="ECO:0000313" key="14">
    <source>
        <dbReference type="Proteomes" id="UP000285301"/>
    </source>
</evidence>
<comment type="subcellular location">
    <subcellularLocation>
        <location evidence="1">Membrane</location>
        <topology evidence="1">Multi-pass membrane protein</topology>
    </subcellularLocation>
</comment>
<name>A0A443RCS8_9ACAR</name>
<evidence type="ECO:0000313" key="13">
    <source>
        <dbReference type="EMBL" id="RWS13061.1"/>
    </source>
</evidence>
<evidence type="ECO:0000256" key="4">
    <source>
        <dbReference type="ARBA" id="ARBA00022857"/>
    </source>
</evidence>
<evidence type="ECO:0000256" key="8">
    <source>
        <dbReference type="ARBA" id="ARBA00023136"/>
    </source>
</evidence>
<evidence type="ECO:0000256" key="2">
    <source>
        <dbReference type="ARBA" id="ARBA00006484"/>
    </source>
</evidence>
<dbReference type="OrthoDB" id="10253736at2759"/>
<sequence length="299" mass="33930">MMTLWNSALTLFRALFYWVEAIFLFFIPRRFRFKDVSNDIVLITGGGNGFGQMLAMRFTQLGSTVVLWDIDESNLLKTKNAIRKFGGLCYCYTCDVSNRSNVYSTAKKVKEEVGDVTILINNAGIVFGKPFFELDDENIVKIFNVNTLSHFWTCKAFMPSMREKGRGHIVSVASLAGLTASPNLTDYSATKFASVGFQESLWLETYFNNYENINFTTVCPFYMNTALFSGVSSEIIGILDPEYAAEEVIKAILTNQNIVIVPRFFYILYALKSFLPSKTLLALYDFFGVQRMMASRKNQ</sequence>
<keyword evidence="14" id="KW-1185">Reference proteome</keyword>
<dbReference type="SUPFAM" id="SSF51735">
    <property type="entry name" value="NAD(P)-binding Rossmann-fold domains"/>
    <property type="match status" value="1"/>
</dbReference>
<dbReference type="PANTHER" id="PTHR24322:SF746">
    <property type="entry name" value="SHORT CHAIN DEHYDROGENASE_REDUCTASE FAMILY 16C MEMBER 5"/>
    <property type="match status" value="1"/>
</dbReference>
<evidence type="ECO:0000256" key="5">
    <source>
        <dbReference type="ARBA" id="ARBA00022989"/>
    </source>
</evidence>
<gene>
    <name evidence="13" type="ORF">B4U79_08201</name>
</gene>